<keyword evidence="8" id="KW-0411">Iron-sulfur</keyword>
<evidence type="ECO:0000256" key="6">
    <source>
        <dbReference type="ARBA" id="ARBA00023002"/>
    </source>
</evidence>
<gene>
    <name evidence="10" type="ORF">AE0388_3092</name>
</gene>
<dbReference type="InterPro" id="IPR006963">
    <property type="entry name" value="Mopterin_OxRdtase_4Fe-4S_dom"/>
</dbReference>
<dbReference type="PANTHER" id="PTHR43598">
    <property type="entry name" value="TUNGSTEN-CONTAINING FORMYLMETHANOFURAN DEHYDROGENASE 2 SUBUNIT B"/>
    <property type="match status" value="1"/>
</dbReference>
<reference evidence="10 11" key="1">
    <citation type="submission" date="2014-11" db="EMBL/GenBank/DDBJ databases">
        <title>Draft Genome Sequence of Brevibacterium linens AE038-8.</title>
        <authorList>
            <person name="Maizel D."/>
            <person name="Utturkar S.M."/>
            <person name="Brown S.D."/>
            <person name="Ferrero M."/>
            <person name="Rosen B.P."/>
        </authorList>
    </citation>
    <scope>NUCLEOTIDE SEQUENCE [LARGE SCALE GENOMIC DNA]</scope>
    <source>
        <strain evidence="10 11">AE038-8</strain>
    </source>
</reference>
<dbReference type="GO" id="GO:0016491">
    <property type="term" value="F:oxidoreductase activity"/>
    <property type="evidence" value="ECO:0007669"/>
    <property type="project" value="UniProtKB-KW"/>
</dbReference>
<evidence type="ECO:0000256" key="4">
    <source>
        <dbReference type="ARBA" id="ARBA00022485"/>
    </source>
</evidence>
<dbReference type="SMART" id="SM00926">
    <property type="entry name" value="Molybdop_Fe4S4"/>
    <property type="match status" value="1"/>
</dbReference>
<dbReference type="GO" id="GO:0051539">
    <property type="term" value="F:4 iron, 4 sulfur cluster binding"/>
    <property type="evidence" value="ECO:0007669"/>
    <property type="project" value="UniProtKB-KW"/>
</dbReference>
<keyword evidence="7" id="KW-0408">Iron</keyword>
<sequence length="188" mass="20968">MARFSFLEWPVLRQFRTSDKTGRGESVVSQQTRDTTPRTVTADKVVQSVCPYCAVGCGQKIFVKDDKVVQIEGDPDSPISRGRLCPKGAASEQLVNNPGRVTDVLYRAPKAKDWTKIDLPTAIDMIADRFIEARRNHWEDFDDKGHPLRRTMGIASLGGATIDNEENYLAKKLYTAAGAIQIENQARI</sequence>
<evidence type="ECO:0000256" key="5">
    <source>
        <dbReference type="ARBA" id="ARBA00022723"/>
    </source>
</evidence>
<dbReference type="EMBL" id="JTJZ01000022">
    <property type="protein sequence ID" value="KHS51020.1"/>
    <property type="molecule type" value="Genomic_DNA"/>
</dbReference>
<proteinExistence type="inferred from homology"/>
<comment type="caution">
    <text evidence="10">The sequence shown here is derived from an EMBL/GenBank/DDBJ whole genome shotgun (WGS) entry which is preliminary data.</text>
</comment>
<evidence type="ECO:0000256" key="3">
    <source>
        <dbReference type="ARBA" id="ARBA00010312"/>
    </source>
</evidence>
<dbReference type="PANTHER" id="PTHR43598:SF1">
    <property type="entry name" value="FORMATE DEHYDROGENASE-O MAJOR SUBUNIT"/>
    <property type="match status" value="1"/>
</dbReference>
<keyword evidence="11" id="KW-1185">Reference proteome</keyword>
<name>A0A0B9ANW6_BRELN</name>
<dbReference type="GO" id="GO:0030313">
    <property type="term" value="C:cell envelope"/>
    <property type="evidence" value="ECO:0007669"/>
    <property type="project" value="UniProtKB-SubCell"/>
</dbReference>
<comment type="subcellular location">
    <subcellularLocation>
        <location evidence="2">Cell envelope</location>
    </subcellularLocation>
</comment>
<evidence type="ECO:0000256" key="2">
    <source>
        <dbReference type="ARBA" id="ARBA00004196"/>
    </source>
</evidence>
<dbReference type="OrthoDB" id="7376058at2"/>
<dbReference type="GO" id="GO:0009061">
    <property type="term" value="P:anaerobic respiration"/>
    <property type="evidence" value="ECO:0007669"/>
    <property type="project" value="TreeGrafter"/>
</dbReference>
<evidence type="ECO:0000256" key="1">
    <source>
        <dbReference type="ARBA" id="ARBA00001966"/>
    </source>
</evidence>
<dbReference type="Gene3D" id="3.40.50.740">
    <property type="match status" value="1"/>
</dbReference>
<evidence type="ECO:0000259" key="9">
    <source>
        <dbReference type="PROSITE" id="PS51669"/>
    </source>
</evidence>
<dbReference type="SUPFAM" id="SSF53706">
    <property type="entry name" value="Formate dehydrogenase/DMSO reductase, domains 1-3"/>
    <property type="match status" value="1"/>
</dbReference>
<dbReference type="PROSITE" id="PS51669">
    <property type="entry name" value="4FE4S_MOW_BIS_MGD"/>
    <property type="match status" value="1"/>
</dbReference>
<keyword evidence="5" id="KW-0479">Metal-binding</keyword>
<evidence type="ECO:0000256" key="8">
    <source>
        <dbReference type="ARBA" id="ARBA00023014"/>
    </source>
</evidence>
<dbReference type="Gene3D" id="2.20.25.90">
    <property type="entry name" value="ADC-like domains"/>
    <property type="match status" value="1"/>
</dbReference>
<comment type="cofactor">
    <cofactor evidence="1">
        <name>[4Fe-4S] cluster</name>
        <dbReference type="ChEBI" id="CHEBI:49883"/>
    </cofactor>
</comment>
<evidence type="ECO:0000256" key="7">
    <source>
        <dbReference type="ARBA" id="ARBA00023004"/>
    </source>
</evidence>
<keyword evidence="6" id="KW-0560">Oxidoreductase</keyword>
<dbReference type="Proteomes" id="UP000031488">
    <property type="component" value="Unassembled WGS sequence"/>
</dbReference>
<protein>
    <submittedName>
        <fullName evidence="10">Molybdopterin oxidoreductase Fe4S4 region</fullName>
    </submittedName>
</protein>
<comment type="similarity">
    <text evidence="3">Belongs to the prokaryotic molybdopterin-containing oxidoreductase family.</text>
</comment>
<accession>A0A0B9ANW6</accession>
<dbReference type="Pfam" id="PF04879">
    <property type="entry name" value="Molybdop_Fe4S4"/>
    <property type="match status" value="1"/>
</dbReference>
<dbReference type="AlphaFoldDB" id="A0A0B9ANW6"/>
<dbReference type="GO" id="GO:0030151">
    <property type="term" value="F:molybdenum ion binding"/>
    <property type="evidence" value="ECO:0007669"/>
    <property type="project" value="TreeGrafter"/>
</dbReference>
<dbReference type="GO" id="GO:0009055">
    <property type="term" value="F:electron transfer activity"/>
    <property type="evidence" value="ECO:0007669"/>
    <property type="project" value="TreeGrafter"/>
</dbReference>
<feature type="domain" description="4Fe-4S Mo/W bis-MGD-type" evidence="9">
    <location>
        <begin position="43"/>
        <end position="99"/>
    </location>
</feature>
<evidence type="ECO:0000313" key="11">
    <source>
        <dbReference type="Proteomes" id="UP000031488"/>
    </source>
</evidence>
<evidence type="ECO:0000313" key="10">
    <source>
        <dbReference type="EMBL" id="KHS51020.1"/>
    </source>
</evidence>
<organism evidence="10 11">
    <name type="scientific">Brevibacterium linens</name>
    <dbReference type="NCBI Taxonomy" id="1703"/>
    <lineage>
        <taxon>Bacteria</taxon>
        <taxon>Bacillati</taxon>
        <taxon>Actinomycetota</taxon>
        <taxon>Actinomycetes</taxon>
        <taxon>Micrococcales</taxon>
        <taxon>Brevibacteriaceae</taxon>
        <taxon>Brevibacterium</taxon>
    </lineage>
</organism>
<keyword evidence="4" id="KW-0004">4Fe-4S</keyword>